<feature type="transmembrane region" description="Helical" evidence="2">
    <location>
        <begin position="164"/>
        <end position="182"/>
    </location>
</feature>
<dbReference type="OrthoDB" id="3784811at2"/>
<evidence type="ECO:0000313" key="4">
    <source>
        <dbReference type="Proteomes" id="UP000400924"/>
    </source>
</evidence>
<evidence type="ECO:0000256" key="2">
    <source>
        <dbReference type="SAM" id="Phobius"/>
    </source>
</evidence>
<feature type="transmembrane region" description="Helical" evidence="2">
    <location>
        <begin position="334"/>
        <end position="352"/>
    </location>
</feature>
<feature type="transmembrane region" description="Helical" evidence="2">
    <location>
        <begin position="74"/>
        <end position="91"/>
    </location>
</feature>
<evidence type="ECO:0000256" key="1">
    <source>
        <dbReference type="SAM" id="MobiDB-lite"/>
    </source>
</evidence>
<feature type="transmembrane region" description="Helical" evidence="2">
    <location>
        <begin position="229"/>
        <end position="250"/>
    </location>
</feature>
<name>A0A5N8XGS1_9ACTN</name>
<sequence length="839" mass="90192">MTARDTAAKGAAETKDADGTGRRRADRRPSWAVDPDAEGKGSRNKGSADDAVAGRRREAAAASSSLRVADLVRGRLGVLVSVAVACVVEMLPGVPGALLTVAGLWLLFGAPIALWRGVASRVVSTRDGSLLLAAGMAIITDIVVALAVNTVLPLFGVDRPLTQVSLAGATALTLTVIGAFAPEEERAEREPRAFWRRGGLPPGAVPVAGLAAVALLLSVAGPIRLNNGLGGSVSMAALIAIAALLVLLMIRRWRYPVAVLETGLFLAATALLLLNSLRGWSITGHDVQREYEYFRLTLGGSLWDISTYPDAYNACLSITLLPMSVFRLTAIPDVYIFKIVLPVLFALTPVLIHRSVRNIAPHLVSLLSAVLFMIFPTFLSDMTFLGRQEVAFVLLGCAMVVLTDSGRPLRVRRIAFVALLAGITLSHYSTIYVIVAILGVAVATDLVWRLAERFRAARGHKRKHRPAEAGSFVTWWIVAGAAAMALVWAGPVTHTSGQLRTTLDDVVQTVLHPGKSEGGGSSDTSYSLFGGTSMTAQQRLDAYRTESLRKTAKGRAEGLYLPLETVDAYNTPVVGKQNMPLTAAGRALDAVGVDVGTLNSLLRQSAAAMFQLLLGVGLLVVVLRRRGAFRPVRDQTTLTIGAVVMLGLLTVIPSLSADYGVLRAFQQGLFFFAPFIAAGLLAALRWAGRRRMVITYALIVALFLDLTGVVPKLLGGYPAQLQLSNSGQYYDIYYPTTEERNAAYWLVQRFDAEGKQSLVQTDRFTFNRQQTTITGPAVGDLFPTALRTDAYVLVGSTTVRSGTVTFSYEGDLVTYRYPTRLLDTTKNVIYSSEGARIYR</sequence>
<feature type="compositionally biased region" description="Basic and acidic residues" evidence="1">
    <location>
        <begin position="12"/>
        <end position="29"/>
    </location>
</feature>
<keyword evidence="4" id="KW-1185">Reference proteome</keyword>
<feature type="transmembrane region" description="Helical" evidence="2">
    <location>
        <begin position="668"/>
        <end position="686"/>
    </location>
</feature>
<gene>
    <name evidence="3" type="ORF">FNH08_16480</name>
</gene>
<keyword evidence="2" id="KW-0472">Membrane</keyword>
<dbReference type="Proteomes" id="UP000400924">
    <property type="component" value="Unassembled WGS sequence"/>
</dbReference>
<feature type="transmembrane region" description="Helical" evidence="2">
    <location>
        <begin position="97"/>
        <end position="118"/>
    </location>
</feature>
<protein>
    <submittedName>
        <fullName evidence="3">DUF2206 domain-containing protein</fullName>
    </submittedName>
</protein>
<reference evidence="3 4" key="1">
    <citation type="submission" date="2019-07" db="EMBL/GenBank/DDBJ databases">
        <title>New species of Amycolatopsis and Streptomyces.</title>
        <authorList>
            <person name="Duangmal K."/>
            <person name="Teo W.F.A."/>
            <person name="Lipun K."/>
        </authorList>
    </citation>
    <scope>NUCLEOTIDE SEQUENCE [LARGE SCALE GENOMIC DNA]</scope>
    <source>
        <strain evidence="3 4">NBRC 106415</strain>
    </source>
</reference>
<comment type="caution">
    <text evidence="3">The sequence shown here is derived from an EMBL/GenBank/DDBJ whole genome shotgun (WGS) entry which is preliminary data.</text>
</comment>
<dbReference type="Pfam" id="PF09971">
    <property type="entry name" value="DUF2206"/>
    <property type="match status" value="1"/>
</dbReference>
<feature type="transmembrane region" description="Helical" evidence="2">
    <location>
        <begin position="359"/>
        <end position="379"/>
    </location>
</feature>
<feature type="transmembrane region" description="Helical" evidence="2">
    <location>
        <begin position="472"/>
        <end position="490"/>
    </location>
</feature>
<feature type="transmembrane region" description="Helical" evidence="2">
    <location>
        <begin position="693"/>
        <end position="714"/>
    </location>
</feature>
<dbReference type="InterPro" id="IPR018701">
    <property type="entry name" value="DUF2206_membrane"/>
</dbReference>
<dbReference type="EMBL" id="VJZC01000097">
    <property type="protein sequence ID" value="MPY58700.1"/>
    <property type="molecule type" value="Genomic_DNA"/>
</dbReference>
<feature type="transmembrane region" description="Helical" evidence="2">
    <location>
        <begin position="257"/>
        <end position="277"/>
    </location>
</feature>
<feature type="compositionally biased region" description="Basic and acidic residues" evidence="1">
    <location>
        <begin position="37"/>
        <end position="54"/>
    </location>
</feature>
<dbReference type="AlphaFoldDB" id="A0A5N8XGS1"/>
<accession>A0A5N8XGS1</accession>
<feature type="transmembrane region" description="Helical" evidence="2">
    <location>
        <begin position="431"/>
        <end position="451"/>
    </location>
</feature>
<feature type="transmembrane region" description="Helical" evidence="2">
    <location>
        <begin position="606"/>
        <end position="624"/>
    </location>
</feature>
<evidence type="ECO:0000313" key="3">
    <source>
        <dbReference type="EMBL" id="MPY58700.1"/>
    </source>
</evidence>
<feature type="region of interest" description="Disordered" evidence="1">
    <location>
        <begin position="1"/>
        <end position="54"/>
    </location>
</feature>
<keyword evidence="2" id="KW-0812">Transmembrane</keyword>
<organism evidence="3 4">
    <name type="scientific">Streptomyces spongiae</name>
    <dbReference type="NCBI Taxonomy" id="565072"/>
    <lineage>
        <taxon>Bacteria</taxon>
        <taxon>Bacillati</taxon>
        <taxon>Actinomycetota</taxon>
        <taxon>Actinomycetes</taxon>
        <taxon>Kitasatosporales</taxon>
        <taxon>Streptomycetaceae</taxon>
        <taxon>Streptomyces</taxon>
    </lineage>
</organism>
<dbReference type="RefSeq" id="WP_152772232.1">
    <property type="nucleotide sequence ID" value="NZ_VJZC01000097.1"/>
</dbReference>
<feature type="transmembrane region" description="Helical" evidence="2">
    <location>
        <begin position="130"/>
        <end position="152"/>
    </location>
</feature>
<proteinExistence type="predicted"/>
<feature type="transmembrane region" description="Helical" evidence="2">
    <location>
        <begin position="203"/>
        <end position="223"/>
    </location>
</feature>
<feature type="transmembrane region" description="Helical" evidence="2">
    <location>
        <begin position="636"/>
        <end position="656"/>
    </location>
</feature>
<keyword evidence="2" id="KW-1133">Transmembrane helix</keyword>